<dbReference type="AlphaFoldDB" id="A0A0F7STE7"/>
<keyword evidence="2" id="KW-0378">Hydrolase</keyword>
<dbReference type="Pfam" id="PF23023">
    <property type="entry name" value="Anti-Pycsar_Apyc1"/>
    <property type="match status" value="1"/>
</dbReference>
<sequence>MVGSDPIMLTGGGPTRSRNCSSVALTQDGRSTLVDCADGTYRQMITFGFKPSSVNTILITHLHGDHVLGLVPLLASILSGVSNSKEFVATLRTRNPSPKPSVNIYGPKGLRSLVRITLSLTSMELGGVYTVHELLLPGEELTSCAAEDMHLNEVPGKNIFKGENGWENISDDSFGLVIDAGEILHRVTSLGYVLRYPRTPLCVPVTYLASLKQHGLSPALLGKMLRTGDPIELPTGEQLNHPGWDEGYHIAVLGDTSDASGMLRLARGVNLLIHECTNAHIPKDPNSITYPNSKGMAQTFDSIREKSALRGHSTPDVAGGFARAIMAKHLVLNHFSTMFSTSEEFSQIALQARVALLNTAAVPGSDTTNHSDGNDAQGDQADPGRRKVICSEDGMRLKLKSVKGVRVDEVDVDDVLEITRSTYQS</sequence>
<dbReference type="GO" id="GO:0042781">
    <property type="term" value="F:3'-tRNA processing endoribonuclease activity"/>
    <property type="evidence" value="ECO:0007669"/>
    <property type="project" value="TreeGrafter"/>
</dbReference>
<dbReference type="InterPro" id="IPR036866">
    <property type="entry name" value="RibonucZ/Hydroxyglut_hydro"/>
</dbReference>
<dbReference type="EMBL" id="LN483157">
    <property type="protein sequence ID" value="CED83820.1"/>
    <property type="molecule type" value="Genomic_DNA"/>
</dbReference>
<name>A0A0F7STE7_PHARH</name>
<dbReference type="PANTHER" id="PTHR46018:SF2">
    <property type="entry name" value="ZINC PHOSPHODIESTERASE ELAC PROTEIN 1"/>
    <property type="match status" value="1"/>
</dbReference>
<dbReference type="PANTHER" id="PTHR46018">
    <property type="entry name" value="ZINC PHOSPHODIESTERASE ELAC PROTEIN 1"/>
    <property type="match status" value="1"/>
</dbReference>
<feature type="region of interest" description="Disordered" evidence="1">
    <location>
        <begin position="364"/>
        <end position="385"/>
    </location>
</feature>
<reference evidence="2" key="1">
    <citation type="submission" date="2014-08" db="EMBL/GenBank/DDBJ databases">
        <authorList>
            <person name="Sharma Rahul"/>
            <person name="Thines Marco"/>
        </authorList>
    </citation>
    <scope>NUCLEOTIDE SEQUENCE</scope>
</reference>
<proteinExistence type="predicted"/>
<dbReference type="SUPFAM" id="SSF56281">
    <property type="entry name" value="Metallo-hydrolase/oxidoreductase"/>
    <property type="match status" value="1"/>
</dbReference>
<dbReference type="GO" id="GO:0005634">
    <property type="term" value="C:nucleus"/>
    <property type="evidence" value="ECO:0007669"/>
    <property type="project" value="TreeGrafter"/>
</dbReference>
<organism evidence="2">
    <name type="scientific">Phaffia rhodozyma</name>
    <name type="common">Yeast</name>
    <name type="synonym">Xanthophyllomyces dendrorhous</name>
    <dbReference type="NCBI Taxonomy" id="264483"/>
    <lineage>
        <taxon>Eukaryota</taxon>
        <taxon>Fungi</taxon>
        <taxon>Dikarya</taxon>
        <taxon>Basidiomycota</taxon>
        <taxon>Agaricomycotina</taxon>
        <taxon>Tremellomycetes</taxon>
        <taxon>Cystofilobasidiales</taxon>
        <taxon>Mrakiaceae</taxon>
        <taxon>Phaffia</taxon>
    </lineage>
</organism>
<evidence type="ECO:0000256" key="1">
    <source>
        <dbReference type="SAM" id="MobiDB-lite"/>
    </source>
</evidence>
<dbReference type="Gene3D" id="3.60.15.10">
    <property type="entry name" value="Ribonuclease Z/Hydroxyacylglutathione hydrolase-like"/>
    <property type="match status" value="1"/>
</dbReference>
<protein>
    <submittedName>
        <fullName evidence="2">Predicted metal-dependent hydrolase (Beta-lactamase superfamily)</fullName>
    </submittedName>
</protein>
<accession>A0A0F7STE7</accession>
<evidence type="ECO:0000313" key="2">
    <source>
        <dbReference type="EMBL" id="CED83820.1"/>
    </source>
</evidence>